<organism evidence="1 2">
    <name type="scientific">Legionella dresdenensis</name>
    <dbReference type="NCBI Taxonomy" id="450200"/>
    <lineage>
        <taxon>Bacteria</taxon>
        <taxon>Pseudomonadati</taxon>
        <taxon>Pseudomonadota</taxon>
        <taxon>Gammaproteobacteria</taxon>
        <taxon>Legionellales</taxon>
        <taxon>Legionellaceae</taxon>
        <taxon>Legionella</taxon>
    </lineage>
</organism>
<protein>
    <submittedName>
        <fullName evidence="1">Uncharacterized protein</fullName>
    </submittedName>
</protein>
<comment type="caution">
    <text evidence="1">The sequence shown here is derived from an EMBL/GenBank/DDBJ whole genome shotgun (WGS) entry which is preliminary data.</text>
</comment>
<dbReference type="Proteomes" id="UP001595758">
    <property type="component" value="Unassembled WGS sequence"/>
</dbReference>
<evidence type="ECO:0000313" key="1">
    <source>
        <dbReference type="EMBL" id="MFC3907524.1"/>
    </source>
</evidence>
<dbReference type="RefSeq" id="WP_382339966.1">
    <property type="nucleotide sequence ID" value="NZ_JBHSAB010000001.1"/>
</dbReference>
<accession>A0ABV8CC64</accession>
<name>A0ABV8CC64_9GAMM</name>
<proteinExistence type="predicted"/>
<gene>
    <name evidence="1" type="ORF">ACFORL_00340</name>
</gene>
<dbReference type="EMBL" id="JBHSAB010000001">
    <property type="protein sequence ID" value="MFC3907524.1"/>
    <property type="molecule type" value="Genomic_DNA"/>
</dbReference>
<evidence type="ECO:0000313" key="2">
    <source>
        <dbReference type="Proteomes" id="UP001595758"/>
    </source>
</evidence>
<keyword evidence="2" id="KW-1185">Reference proteome</keyword>
<reference evidence="2" key="1">
    <citation type="journal article" date="2019" name="Int. J. Syst. Evol. Microbiol.">
        <title>The Global Catalogue of Microorganisms (GCM) 10K type strain sequencing project: providing services to taxonomists for standard genome sequencing and annotation.</title>
        <authorList>
            <consortium name="The Broad Institute Genomics Platform"/>
            <consortium name="The Broad Institute Genome Sequencing Center for Infectious Disease"/>
            <person name="Wu L."/>
            <person name="Ma J."/>
        </authorList>
    </citation>
    <scope>NUCLEOTIDE SEQUENCE [LARGE SCALE GENOMIC DNA]</scope>
    <source>
        <strain evidence="2">CCUG 59858</strain>
    </source>
</reference>
<sequence length="60" mass="6548">MQLLANFLPVFYYVNPASSLSQALVEMAAFALARGDEVRTADLAQSRENLSRPVSHGLNP</sequence>